<dbReference type="SMART" id="SM01294">
    <property type="entry name" value="PKS_PP_betabranch"/>
    <property type="match status" value="1"/>
</dbReference>
<dbReference type="GO" id="GO:0004312">
    <property type="term" value="F:fatty acid synthase activity"/>
    <property type="evidence" value="ECO:0007669"/>
    <property type="project" value="TreeGrafter"/>
</dbReference>
<dbReference type="InterPro" id="IPR050091">
    <property type="entry name" value="PKS_NRPS_Biosynth_Enz"/>
</dbReference>
<gene>
    <name evidence="7" type="ORF">EYS09_37235</name>
</gene>
<dbReference type="GO" id="GO:0017000">
    <property type="term" value="P:antibiotic biosynthetic process"/>
    <property type="evidence" value="ECO:0007669"/>
    <property type="project" value="UniProtKB-ARBA"/>
</dbReference>
<dbReference type="Proteomes" id="UP000292452">
    <property type="component" value="Unassembled WGS sequence"/>
</dbReference>
<dbReference type="InterPro" id="IPR009081">
    <property type="entry name" value="PP-bd_ACP"/>
</dbReference>
<dbReference type="GO" id="GO:0031177">
    <property type="term" value="F:phosphopantetheine binding"/>
    <property type="evidence" value="ECO:0007669"/>
    <property type="project" value="InterPro"/>
</dbReference>
<dbReference type="Pfam" id="PF00550">
    <property type="entry name" value="PP-binding"/>
    <property type="match status" value="1"/>
</dbReference>
<dbReference type="PANTHER" id="PTHR43775">
    <property type="entry name" value="FATTY ACID SYNTHASE"/>
    <property type="match status" value="1"/>
</dbReference>
<sequence length="160" mass="16764">RRHAAAVLGHDSADPVEPQRAFKDLGFDSAGAVELRNRLSSAAGVKLPATMIFDYPNAAALAEYVRGELVGADGASDGDTVDPVLDGLDRLEVALAAAGGGGARQDVTDRLRTLLSRWLDDSGPQAESEGDEQQSMDGRLDDEASAGEVLDFINKELGLS</sequence>
<reference evidence="7 8" key="1">
    <citation type="submission" date="2019-02" db="EMBL/GenBank/DDBJ databases">
        <title>Draft Genome Sequence of Streptomyces sp. AM-2504, identified by 16S rRNA comparative analysis as a Streptomyces Kasugaensis strain.</title>
        <authorList>
            <person name="Napolioni V."/>
            <person name="Giuliodori A.M."/>
            <person name="Spurio R."/>
            <person name="Fabbretti A."/>
        </authorList>
    </citation>
    <scope>NUCLEOTIDE SEQUENCE [LARGE SCALE GENOMIC DNA]</scope>
    <source>
        <strain evidence="7 8">AM-2504</strain>
    </source>
</reference>
<feature type="region of interest" description="Disordered" evidence="5">
    <location>
        <begin position="119"/>
        <end position="146"/>
    </location>
</feature>
<feature type="non-terminal residue" evidence="7">
    <location>
        <position position="1"/>
    </location>
</feature>
<dbReference type="SUPFAM" id="SSF47336">
    <property type="entry name" value="ACP-like"/>
    <property type="match status" value="1"/>
</dbReference>
<name>A0A4Q9HJM1_STRKA</name>
<evidence type="ECO:0000313" key="7">
    <source>
        <dbReference type="EMBL" id="TBO54685.1"/>
    </source>
</evidence>
<evidence type="ECO:0000313" key="8">
    <source>
        <dbReference type="Proteomes" id="UP000292452"/>
    </source>
</evidence>
<dbReference type="PANTHER" id="PTHR43775:SF51">
    <property type="entry name" value="INACTIVE PHENOLPHTHIOCEROL SYNTHESIS POLYKETIDE SYNTHASE TYPE I PKS1-RELATED"/>
    <property type="match status" value="1"/>
</dbReference>
<proteinExistence type="predicted"/>
<keyword evidence="1" id="KW-0596">Phosphopantetheine</keyword>
<evidence type="ECO:0000259" key="6">
    <source>
        <dbReference type="PROSITE" id="PS50075"/>
    </source>
</evidence>
<feature type="domain" description="Carrier" evidence="6">
    <location>
        <begin position="1"/>
        <end position="69"/>
    </location>
</feature>
<evidence type="ECO:0000256" key="2">
    <source>
        <dbReference type="ARBA" id="ARBA00022553"/>
    </source>
</evidence>
<dbReference type="InterPro" id="IPR036736">
    <property type="entry name" value="ACP-like_sf"/>
</dbReference>
<keyword evidence="4" id="KW-0511">Multifunctional enzyme</keyword>
<comment type="caution">
    <text evidence="7">The sequence shown here is derived from an EMBL/GenBank/DDBJ whole genome shotgun (WGS) entry which is preliminary data.</text>
</comment>
<protein>
    <submittedName>
        <fullName evidence="7">Modular polyketide synthase</fullName>
    </submittedName>
</protein>
<dbReference type="GO" id="GO:0006633">
    <property type="term" value="P:fatty acid biosynthetic process"/>
    <property type="evidence" value="ECO:0007669"/>
    <property type="project" value="TreeGrafter"/>
</dbReference>
<evidence type="ECO:0000256" key="4">
    <source>
        <dbReference type="ARBA" id="ARBA00023268"/>
    </source>
</evidence>
<dbReference type="SMART" id="SM00823">
    <property type="entry name" value="PKS_PP"/>
    <property type="match status" value="1"/>
</dbReference>
<evidence type="ECO:0000256" key="3">
    <source>
        <dbReference type="ARBA" id="ARBA00022679"/>
    </source>
</evidence>
<keyword evidence="2" id="KW-0597">Phosphoprotein</keyword>
<organism evidence="7 8">
    <name type="scientific">Streptomyces kasugaensis</name>
    <dbReference type="NCBI Taxonomy" id="1946"/>
    <lineage>
        <taxon>Bacteria</taxon>
        <taxon>Bacillati</taxon>
        <taxon>Actinomycetota</taxon>
        <taxon>Actinomycetes</taxon>
        <taxon>Kitasatosporales</taxon>
        <taxon>Streptomycetaceae</taxon>
        <taxon>Streptomyces</taxon>
    </lineage>
</organism>
<dbReference type="RefSeq" id="WP_242641297.1">
    <property type="nucleotide sequence ID" value="NZ_SIXH01000747.1"/>
</dbReference>
<evidence type="ECO:0000256" key="1">
    <source>
        <dbReference type="ARBA" id="ARBA00022450"/>
    </source>
</evidence>
<keyword evidence="3" id="KW-0808">Transferase</keyword>
<evidence type="ECO:0000256" key="5">
    <source>
        <dbReference type="SAM" id="MobiDB-lite"/>
    </source>
</evidence>
<dbReference type="InterPro" id="IPR020806">
    <property type="entry name" value="PKS_PP-bd"/>
</dbReference>
<dbReference type="AlphaFoldDB" id="A0A4Q9HJM1"/>
<keyword evidence="8" id="KW-1185">Reference proteome</keyword>
<dbReference type="FunFam" id="1.10.1200.10:FF:000007">
    <property type="entry name" value="Probable polyketide synthase pks17"/>
    <property type="match status" value="1"/>
</dbReference>
<dbReference type="EMBL" id="SIXH01000747">
    <property type="protein sequence ID" value="TBO54685.1"/>
    <property type="molecule type" value="Genomic_DNA"/>
</dbReference>
<dbReference type="Gene3D" id="1.10.1200.10">
    <property type="entry name" value="ACP-like"/>
    <property type="match status" value="1"/>
</dbReference>
<accession>A0A4Q9HJM1</accession>
<dbReference type="PROSITE" id="PS50075">
    <property type="entry name" value="CARRIER"/>
    <property type="match status" value="1"/>
</dbReference>